<reference evidence="1 2" key="1">
    <citation type="journal article" date="2020" name="Cell">
        <title>Large-Scale Comparative Analyses of Tick Genomes Elucidate Their Genetic Diversity and Vector Capacities.</title>
        <authorList>
            <consortium name="Tick Genome and Microbiome Consortium (TIGMIC)"/>
            <person name="Jia N."/>
            <person name="Wang J."/>
            <person name="Shi W."/>
            <person name="Du L."/>
            <person name="Sun Y."/>
            <person name="Zhan W."/>
            <person name="Jiang J.F."/>
            <person name="Wang Q."/>
            <person name="Zhang B."/>
            <person name="Ji P."/>
            <person name="Bell-Sakyi L."/>
            <person name="Cui X.M."/>
            <person name="Yuan T.T."/>
            <person name="Jiang B.G."/>
            <person name="Yang W.F."/>
            <person name="Lam T.T."/>
            <person name="Chang Q.C."/>
            <person name="Ding S.J."/>
            <person name="Wang X.J."/>
            <person name="Zhu J.G."/>
            <person name="Ruan X.D."/>
            <person name="Zhao L."/>
            <person name="Wei J.T."/>
            <person name="Ye R.Z."/>
            <person name="Que T.C."/>
            <person name="Du C.H."/>
            <person name="Zhou Y.H."/>
            <person name="Cheng J.X."/>
            <person name="Dai P.F."/>
            <person name="Guo W.B."/>
            <person name="Han X.H."/>
            <person name="Huang E.J."/>
            <person name="Li L.F."/>
            <person name="Wei W."/>
            <person name="Gao Y.C."/>
            <person name="Liu J.Z."/>
            <person name="Shao H.Z."/>
            <person name="Wang X."/>
            <person name="Wang C.C."/>
            <person name="Yang T.C."/>
            <person name="Huo Q.B."/>
            <person name="Li W."/>
            <person name="Chen H.Y."/>
            <person name="Chen S.E."/>
            <person name="Zhou L.G."/>
            <person name="Ni X.B."/>
            <person name="Tian J.H."/>
            <person name="Sheng Y."/>
            <person name="Liu T."/>
            <person name="Pan Y.S."/>
            <person name="Xia L.Y."/>
            <person name="Li J."/>
            <person name="Zhao F."/>
            <person name="Cao W.C."/>
        </authorList>
    </citation>
    <scope>NUCLEOTIDE SEQUENCE [LARGE SCALE GENOMIC DNA]</scope>
    <source>
        <strain evidence="1">Iper-2018</strain>
    </source>
</reference>
<name>A0AC60QVH6_IXOPE</name>
<sequence>MMLSEQKLACRAYDRELCLLHEDLPQCAVTWEVTMHLTMASTTWISAPLTASSVTQVEKATGADSGTISEKKEDRACSSTVATPEDSGRDTSAPSKTDVCIDVVAETEDDESAMNLNPAVVKRRRDGETKDSAREVLHGPERKWQVVGKKGRHTANLRSASLTRNKETVSTKSFAVPRTPGGAAGEHQEGEDGQH</sequence>
<proteinExistence type="predicted"/>
<gene>
    <name evidence="1" type="ORF">HPB47_015008</name>
</gene>
<dbReference type="Proteomes" id="UP000805193">
    <property type="component" value="Unassembled WGS sequence"/>
</dbReference>
<evidence type="ECO:0000313" key="1">
    <source>
        <dbReference type="EMBL" id="KAG0443355.1"/>
    </source>
</evidence>
<evidence type="ECO:0000313" key="2">
    <source>
        <dbReference type="Proteomes" id="UP000805193"/>
    </source>
</evidence>
<protein>
    <submittedName>
        <fullName evidence="1">Uncharacterized protein</fullName>
    </submittedName>
</protein>
<keyword evidence="2" id="KW-1185">Reference proteome</keyword>
<comment type="caution">
    <text evidence="1">The sequence shown here is derived from an EMBL/GenBank/DDBJ whole genome shotgun (WGS) entry which is preliminary data.</text>
</comment>
<organism evidence="1 2">
    <name type="scientific">Ixodes persulcatus</name>
    <name type="common">Taiga tick</name>
    <dbReference type="NCBI Taxonomy" id="34615"/>
    <lineage>
        <taxon>Eukaryota</taxon>
        <taxon>Metazoa</taxon>
        <taxon>Ecdysozoa</taxon>
        <taxon>Arthropoda</taxon>
        <taxon>Chelicerata</taxon>
        <taxon>Arachnida</taxon>
        <taxon>Acari</taxon>
        <taxon>Parasitiformes</taxon>
        <taxon>Ixodida</taxon>
        <taxon>Ixodoidea</taxon>
        <taxon>Ixodidae</taxon>
        <taxon>Ixodinae</taxon>
        <taxon>Ixodes</taxon>
    </lineage>
</organism>
<dbReference type="EMBL" id="JABSTQ010003543">
    <property type="protein sequence ID" value="KAG0443355.1"/>
    <property type="molecule type" value="Genomic_DNA"/>
</dbReference>
<accession>A0AC60QVH6</accession>